<dbReference type="RefSeq" id="WP_133411423.1">
    <property type="nucleotide sequence ID" value="NZ_SMZT01000009.1"/>
</dbReference>
<evidence type="ECO:0000256" key="3">
    <source>
        <dbReference type="ARBA" id="ARBA00022475"/>
    </source>
</evidence>
<comment type="caution">
    <text evidence="10">The sequence shown here is derived from an EMBL/GenBank/DDBJ whole genome shotgun (WGS) entry which is preliminary data.</text>
</comment>
<feature type="domain" description="NADH:quinone oxidoreductase/Mrp antiporter transmembrane" evidence="9">
    <location>
        <begin position="127"/>
        <end position="422"/>
    </location>
</feature>
<dbReference type="GO" id="GO:0008137">
    <property type="term" value="F:NADH dehydrogenase (ubiquinone) activity"/>
    <property type="evidence" value="ECO:0007669"/>
    <property type="project" value="InterPro"/>
</dbReference>
<feature type="transmembrane region" description="Helical" evidence="8">
    <location>
        <begin position="110"/>
        <end position="128"/>
    </location>
</feature>
<feature type="transmembrane region" description="Helical" evidence="8">
    <location>
        <begin position="296"/>
        <end position="315"/>
    </location>
</feature>
<accession>A0A4R5Y3L7</accession>
<evidence type="ECO:0000256" key="8">
    <source>
        <dbReference type="SAM" id="Phobius"/>
    </source>
</evidence>
<comment type="subcellular location">
    <subcellularLocation>
        <location evidence="1">Cell membrane</location>
        <topology evidence="1">Multi-pass membrane protein</topology>
    </subcellularLocation>
    <subcellularLocation>
        <location evidence="7">Membrane</location>
        <topology evidence="7">Multi-pass membrane protein</topology>
    </subcellularLocation>
</comment>
<organism evidence="10 11">
    <name type="scientific">Kocuria rosea</name>
    <name type="common">Deinococcus erythromyxa</name>
    <name type="synonym">Micrococcus rubens</name>
    <dbReference type="NCBI Taxonomy" id="1275"/>
    <lineage>
        <taxon>Bacteria</taxon>
        <taxon>Bacillati</taxon>
        <taxon>Actinomycetota</taxon>
        <taxon>Actinomycetes</taxon>
        <taxon>Micrococcales</taxon>
        <taxon>Micrococcaceae</taxon>
        <taxon>Kocuria</taxon>
    </lineage>
</organism>
<dbReference type="Proteomes" id="UP000295163">
    <property type="component" value="Unassembled WGS sequence"/>
</dbReference>
<evidence type="ECO:0000313" key="11">
    <source>
        <dbReference type="Proteomes" id="UP000295163"/>
    </source>
</evidence>
<feature type="transmembrane region" description="Helical" evidence="8">
    <location>
        <begin position="458"/>
        <end position="477"/>
    </location>
</feature>
<evidence type="ECO:0000259" key="9">
    <source>
        <dbReference type="Pfam" id="PF00361"/>
    </source>
</evidence>
<dbReference type="EMBL" id="SMZT01000009">
    <property type="protein sequence ID" value="TDL39090.1"/>
    <property type="molecule type" value="Genomic_DNA"/>
</dbReference>
<protein>
    <submittedName>
        <fullName evidence="10">Hydrogenase 4 subunit B</fullName>
    </submittedName>
</protein>
<dbReference type="Pfam" id="PF00361">
    <property type="entry name" value="Proton_antipo_M"/>
    <property type="match status" value="1"/>
</dbReference>
<evidence type="ECO:0000256" key="6">
    <source>
        <dbReference type="ARBA" id="ARBA00023136"/>
    </source>
</evidence>
<reference evidence="10 11" key="1">
    <citation type="submission" date="2019-03" db="EMBL/GenBank/DDBJ databases">
        <title>Genome Sequencing and Assembly of Various Microbes Isolated from Partially Reclaimed Soil and Acid Mine Drainage (AMD) Site.</title>
        <authorList>
            <person name="Steinbock B."/>
            <person name="Bechtold R."/>
            <person name="Sevigny J.L."/>
            <person name="Thomas D."/>
            <person name="Cuthill L.R."/>
            <person name="Aveiro Johannsen E.J."/>
            <person name="Thomas K."/>
            <person name="Ghosh A."/>
        </authorList>
    </citation>
    <scope>NUCLEOTIDE SEQUENCE [LARGE SCALE GENOMIC DNA]</scope>
    <source>
        <strain evidence="10 11">S-A3</strain>
    </source>
</reference>
<dbReference type="GO" id="GO:0005886">
    <property type="term" value="C:plasma membrane"/>
    <property type="evidence" value="ECO:0007669"/>
    <property type="project" value="UniProtKB-SubCell"/>
</dbReference>
<evidence type="ECO:0000256" key="5">
    <source>
        <dbReference type="ARBA" id="ARBA00022989"/>
    </source>
</evidence>
<feature type="transmembrane region" description="Helical" evidence="8">
    <location>
        <begin position="410"/>
        <end position="429"/>
    </location>
</feature>
<feature type="transmembrane region" description="Helical" evidence="8">
    <location>
        <begin position="134"/>
        <end position="150"/>
    </location>
</feature>
<evidence type="ECO:0000256" key="2">
    <source>
        <dbReference type="ARBA" id="ARBA00005346"/>
    </source>
</evidence>
<dbReference type="GO" id="GO:0042773">
    <property type="term" value="P:ATP synthesis coupled electron transport"/>
    <property type="evidence" value="ECO:0007669"/>
    <property type="project" value="InterPro"/>
</dbReference>
<evidence type="ECO:0000256" key="4">
    <source>
        <dbReference type="ARBA" id="ARBA00022692"/>
    </source>
</evidence>
<feature type="transmembrane region" description="Helical" evidence="8">
    <location>
        <begin position="78"/>
        <end position="98"/>
    </location>
</feature>
<feature type="transmembrane region" description="Helical" evidence="8">
    <location>
        <begin position="6"/>
        <end position="26"/>
    </location>
</feature>
<dbReference type="InterPro" id="IPR001750">
    <property type="entry name" value="ND/Mrp_TM"/>
</dbReference>
<feature type="transmembrane region" description="Helical" evidence="8">
    <location>
        <begin position="204"/>
        <end position="227"/>
    </location>
</feature>
<name>A0A4R5Y3L7_KOCRO</name>
<feature type="transmembrane region" description="Helical" evidence="8">
    <location>
        <begin position="239"/>
        <end position="261"/>
    </location>
</feature>
<dbReference type="PANTHER" id="PTHR42703">
    <property type="entry name" value="NADH DEHYDROGENASE"/>
    <property type="match status" value="1"/>
</dbReference>
<feature type="transmembrane region" description="Helical" evidence="8">
    <location>
        <begin position="33"/>
        <end position="58"/>
    </location>
</feature>
<comment type="similarity">
    <text evidence="2">Belongs to the CPA3 antiporters (TC 2.A.63) subunit D family.</text>
</comment>
<dbReference type="InterPro" id="IPR050586">
    <property type="entry name" value="CPA3_Na-H_Antiporter_D"/>
</dbReference>
<feature type="transmembrane region" description="Helical" evidence="8">
    <location>
        <begin position="327"/>
        <end position="350"/>
    </location>
</feature>
<keyword evidence="3" id="KW-1003">Cell membrane</keyword>
<dbReference type="GeneID" id="64348964"/>
<keyword evidence="6 8" id="KW-0472">Membrane</keyword>
<dbReference type="AlphaFoldDB" id="A0A4R5Y3L7"/>
<evidence type="ECO:0000256" key="7">
    <source>
        <dbReference type="RuleBase" id="RU000320"/>
    </source>
</evidence>
<keyword evidence="5 8" id="KW-1133">Transmembrane helix</keyword>
<evidence type="ECO:0000313" key="10">
    <source>
        <dbReference type="EMBL" id="TDL39090.1"/>
    </source>
</evidence>
<keyword evidence="4 7" id="KW-0812">Transmembrane</keyword>
<feature type="transmembrane region" description="Helical" evidence="8">
    <location>
        <begin position="371"/>
        <end position="390"/>
    </location>
</feature>
<feature type="transmembrane region" description="Helical" evidence="8">
    <location>
        <begin position="162"/>
        <end position="184"/>
    </location>
</feature>
<sequence length="491" mass="49537">MSEPSALLGLVVLAPLALAVLTAVLPGRWLPPVGLLGAAAVAAAALALVAHVAGSGAAAHDLAGWGSPLGIALHADGLSAVFLLLTALVGAGVTVYAASDRAATGDDARFWPLWFATWAGLDAVYVAGDLFNTYVALEVVGIAAVGLVALGGRQAWGPALRYLLVAVLGSTLLLVVVALVYAQAGTLDLLAAGDRLAGAGWDNRWAAVLLVAGLGLKAALVPMHAWLPPAHGSAPTAVSAILSGLVVKAAFFVLVRMWFWVLGPEPTVAVLLGLLGSLAVLWGGTMALAQQRLKQVVAYSTVVQMGYLFLLFPLSTASAQDPEALRALWGGTAALAVGHGFAKASLFLSAGTLKSVYGTDSLPALARVARPLPSVVMAMGVASVTLAGLPPSLGFAGKWQLVLTSVDSGQWGWAAVVVGGGLLSAAYLLKPLTVMLREPQAGALPLPASRSASLPVRWVPLALALVPLLAGLGGPVLTELVSPAVPPGGGP</sequence>
<dbReference type="PANTHER" id="PTHR42703:SF1">
    <property type="entry name" value="NA(+)_H(+) ANTIPORTER SUBUNIT D1"/>
    <property type="match status" value="1"/>
</dbReference>
<feature type="transmembrane region" description="Helical" evidence="8">
    <location>
        <begin position="267"/>
        <end position="289"/>
    </location>
</feature>
<proteinExistence type="inferred from homology"/>
<gene>
    <name evidence="10" type="ORF">E2R59_16200</name>
</gene>
<evidence type="ECO:0000256" key="1">
    <source>
        <dbReference type="ARBA" id="ARBA00004651"/>
    </source>
</evidence>
<dbReference type="InterPro" id="IPR003918">
    <property type="entry name" value="NADH_UbQ_OxRdtase"/>
</dbReference>
<dbReference type="PRINTS" id="PR01437">
    <property type="entry name" value="NUOXDRDTASE4"/>
</dbReference>